<organism evidence="1 2">
    <name type="scientific">Candidatus Parvarchaeum acidiphilum ARMAN-4</name>
    <dbReference type="NCBI Taxonomy" id="662760"/>
    <lineage>
        <taxon>Archaea</taxon>
        <taxon>Candidatus Parvarchaeota</taxon>
        <taxon>Candidatus Parvarchaeum</taxon>
    </lineage>
</organism>
<protein>
    <submittedName>
        <fullName evidence="1">Uncharacterized protein</fullName>
    </submittedName>
</protein>
<accession>D2EF85</accession>
<evidence type="ECO:0000313" key="2">
    <source>
        <dbReference type="Proteomes" id="UP000009375"/>
    </source>
</evidence>
<dbReference type="AlphaFoldDB" id="D2EF85"/>
<gene>
    <name evidence="1" type="ORF">BJBARM4_0400</name>
</gene>
<evidence type="ECO:0000313" key="1">
    <source>
        <dbReference type="EMBL" id="EEZ93011.1"/>
    </source>
</evidence>
<dbReference type="Proteomes" id="UP000009375">
    <property type="component" value="Unassembled WGS sequence"/>
</dbReference>
<name>D2EF85_PARA4</name>
<proteinExistence type="predicted"/>
<sequence>MKVVGFVSGAGYKAINTNGSDAIAKSFNYTEWNDTRKYNLQNFTGSLQREMGTGNIADLMAYNEIAKVQVASEMPGAKVVGLEDKLSEIRRLNQLEQSGLEPHKNLGPFKLLRYEIVNAGALKTYDATGNIKTQKMFRLKLEYGYRLIDRKRAYHQNMHDLALQVLQNSANKRIHFGNLDRRWFNDRVYADDLQVEFFSPYRWGGSYDYRKTNLRDNSVLYRHGLAYKTMEAIFGGTVKGLLVGPRISVVSTKPMPEERVKDLMSILDLKGAYSIEKQEENN</sequence>
<reference evidence="1 2" key="1">
    <citation type="journal article" date="2010" name="Proc. Natl. Acad. Sci. U.S.A.">
        <title>Enigmatic, ultrasmall, uncultivated Archaea.</title>
        <authorList>
            <person name="Baker B.J."/>
            <person name="Comolli L.R."/>
            <person name="Dick G.J."/>
            <person name="Hauser L.J."/>
            <person name="Hyatt D."/>
            <person name="Dill B.D."/>
            <person name="Land M.L."/>
            <person name="Verberkmoes N.C."/>
            <person name="Hettich R.L."/>
            <person name="Banfield J.F."/>
        </authorList>
    </citation>
    <scope>NUCLEOTIDE SEQUENCE [LARGE SCALE GENOMIC DNA]</scope>
</reference>
<dbReference type="EMBL" id="GG730044">
    <property type="protein sequence ID" value="EEZ93011.1"/>
    <property type="molecule type" value="Genomic_DNA"/>
</dbReference>